<dbReference type="EMBL" id="QRGA01000034">
    <property type="protein sequence ID" value="RDU94567.1"/>
    <property type="molecule type" value="Genomic_DNA"/>
</dbReference>
<evidence type="ECO:0000259" key="1">
    <source>
        <dbReference type="Pfam" id="PF16747"/>
    </source>
</evidence>
<dbReference type="InterPro" id="IPR031939">
    <property type="entry name" value="Adhesin_E-like"/>
</dbReference>
<gene>
    <name evidence="2" type="ORF">DWV00_33350</name>
</gene>
<proteinExistence type="predicted"/>
<dbReference type="AlphaFoldDB" id="A0A3D8JNG8"/>
<evidence type="ECO:0000313" key="2">
    <source>
        <dbReference type="EMBL" id="RDU94567.1"/>
    </source>
</evidence>
<feature type="domain" description="Surface-adhesin protein E-like" evidence="1">
    <location>
        <begin position="40"/>
        <end position="138"/>
    </location>
</feature>
<protein>
    <recommendedName>
        <fullName evidence="1">Surface-adhesin protein E-like domain-containing protein</fullName>
    </recommendedName>
</protein>
<sequence length="139" mass="15597">MCASREAVRILQVLRNLLVMMAVITSTSRAYGADWLLAYKDRDGQTDYDRATMVRTGSIVKVWTRTDFMPPKRVAGFRELIGRMVTREIVDCSSRTPATGQETLFDGHLQAVFTWDGDPVFREVSPDSNGAALVMLMCD</sequence>
<dbReference type="Pfam" id="PF16747">
    <property type="entry name" value="Adhesin_E"/>
    <property type="match status" value="1"/>
</dbReference>
<evidence type="ECO:0000313" key="3">
    <source>
        <dbReference type="Proteomes" id="UP000256838"/>
    </source>
</evidence>
<comment type="caution">
    <text evidence="2">The sequence shown here is derived from an EMBL/GenBank/DDBJ whole genome shotgun (WGS) entry which is preliminary data.</text>
</comment>
<keyword evidence="3" id="KW-1185">Reference proteome</keyword>
<organism evidence="2 3">
    <name type="scientific">Trinickia dinghuensis</name>
    <dbReference type="NCBI Taxonomy" id="2291023"/>
    <lineage>
        <taxon>Bacteria</taxon>
        <taxon>Pseudomonadati</taxon>
        <taxon>Pseudomonadota</taxon>
        <taxon>Betaproteobacteria</taxon>
        <taxon>Burkholderiales</taxon>
        <taxon>Burkholderiaceae</taxon>
        <taxon>Trinickia</taxon>
    </lineage>
</organism>
<name>A0A3D8JNG8_9BURK</name>
<accession>A0A3D8JNG8</accession>
<dbReference type="Proteomes" id="UP000256838">
    <property type="component" value="Unassembled WGS sequence"/>
</dbReference>
<reference evidence="2 3" key="1">
    <citation type="submission" date="2018-08" db="EMBL/GenBank/DDBJ databases">
        <title>Paraburkholderia sp. DHOM06 isolated from forest soil.</title>
        <authorList>
            <person name="Gao Z.-H."/>
            <person name="Qiu L.-H."/>
        </authorList>
    </citation>
    <scope>NUCLEOTIDE SEQUENCE [LARGE SCALE GENOMIC DNA]</scope>
    <source>
        <strain evidence="2 3">DHOM06</strain>
    </source>
</reference>